<dbReference type="EMBL" id="JAADJZ010000022">
    <property type="protein sequence ID" value="KAF2867718.1"/>
    <property type="molecule type" value="Genomic_DNA"/>
</dbReference>
<dbReference type="Proteomes" id="UP000481861">
    <property type="component" value="Unassembled WGS sequence"/>
</dbReference>
<accession>A0A7C8M3X1</accession>
<dbReference type="GO" id="GO:0008757">
    <property type="term" value="F:S-adenosylmethionine-dependent methyltransferase activity"/>
    <property type="evidence" value="ECO:0007669"/>
    <property type="project" value="InterPro"/>
</dbReference>
<reference evidence="2 3" key="1">
    <citation type="submission" date="2020-01" db="EMBL/GenBank/DDBJ databases">
        <authorList>
            <consortium name="DOE Joint Genome Institute"/>
            <person name="Haridas S."/>
            <person name="Albert R."/>
            <person name="Binder M."/>
            <person name="Bloem J."/>
            <person name="Labutti K."/>
            <person name="Salamov A."/>
            <person name="Andreopoulos B."/>
            <person name="Baker S.E."/>
            <person name="Barry K."/>
            <person name="Bills G."/>
            <person name="Bluhm B.H."/>
            <person name="Cannon C."/>
            <person name="Castanera R."/>
            <person name="Culley D.E."/>
            <person name="Daum C."/>
            <person name="Ezra D."/>
            <person name="Gonzalez J.B."/>
            <person name="Henrissat B."/>
            <person name="Kuo A."/>
            <person name="Liang C."/>
            <person name="Lipzen A."/>
            <person name="Lutzoni F."/>
            <person name="Magnuson J."/>
            <person name="Mondo S."/>
            <person name="Nolan M."/>
            <person name="Ohm R."/>
            <person name="Pangilinan J."/>
            <person name="Park H.-J.H."/>
            <person name="Ramirez L."/>
            <person name="Alfaro M."/>
            <person name="Sun H."/>
            <person name="Tritt A."/>
            <person name="Yoshinaga Y."/>
            <person name="Zwiers L.-H.L."/>
            <person name="Turgeon B.G."/>
            <person name="Goodwin S.B."/>
            <person name="Spatafora J.W."/>
            <person name="Crous P.W."/>
            <person name="Grigoriev I.V."/>
        </authorList>
    </citation>
    <scope>NUCLEOTIDE SEQUENCE [LARGE SCALE GENOMIC DNA]</scope>
    <source>
        <strain evidence="2 3">CBS 611.86</strain>
    </source>
</reference>
<dbReference type="Pfam" id="PF08241">
    <property type="entry name" value="Methyltransf_11"/>
    <property type="match status" value="1"/>
</dbReference>
<proteinExistence type="predicted"/>
<name>A0A7C8M3X1_9PLEO</name>
<gene>
    <name evidence="2" type="ORF">BDV95DRAFT_581607</name>
</gene>
<comment type="caution">
    <text evidence="2">The sequence shown here is derived from an EMBL/GenBank/DDBJ whole genome shotgun (WGS) entry which is preliminary data.</text>
</comment>
<dbReference type="InterPro" id="IPR050508">
    <property type="entry name" value="Methyltransf_Superfamily"/>
</dbReference>
<organism evidence="2 3">
    <name type="scientific">Massariosphaeria phaeospora</name>
    <dbReference type="NCBI Taxonomy" id="100035"/>
    <lineage>
        <taxon>Eukaryota</taxon>
        <taxon>Fungi</taxon>
        <taxon>Dikarya</taxon>
        <taxon>Ascomycota</taxon>
        <taxon>Pezizomycotina</taxon>
        <taxon>Dothideomycetes</taxon>
        <taxon>Pleosporomycetidae</taxon>
        <taxon>Pleosporales</taxon>
        <taxon>Pleosporales incertae sedis</taxon>
        <taxon>Massariosphaeria</taxon>
    </lineage>
</organism>
<dbReference type="GO" id="GO:0032259">
    <property type="term" value="P:methylation"/>
    <property type="evidence" value="ECO:0007669"/>
    <property type="project" value="UniProtKB-KW"/>
</dbReference>
<dbReference type="SUPFAM" id="SSF53335">
    <property type="entry name" value="S-adenosyl-L-methionine-dependent methyltransferases"/>
    <property type="match status" value="1"/>
</dbReference>
<evidence type="ECO:0000259" key="1">
    <source>
        <dbReference type="Pfam" id="PF08241"/>
    </source>
</evidence>
<dbReference type="OrthoDB" id="540004at2759"/>
<keyword evidence="3" id="KW-1185">Reference proteome</keyword>
<dbReference type="PANTHER" id="PTHR42912:SF80">
    <property type="entry name" value="METHYLTRANSFERASE DOMAIN-CONTAINING PROTEIN"/>
    <property type="match status" value="1"/>
</dbReference>
<protein>
    <submittedName>
        <fullName evidence="2">Methyltransferase type 11</fullName>
    </submittedName>
</protein>
<evidence type="ECO:0000313" key="2">
    <source>
        <dbReference type="EMBL" id="KAF2867718.1"/>
    </source>
</evidence>
<dbReference type="AlphaFoldDB" id="A0A7C8M3X1"/>
<dbReference type="InterPro" id="IPR029063">
    <property type="entry name" value="SAM-dependent_MTases_sf"/>
</dbReference>
<feature type="domain" description="Methyltransferase type 11" evidence="1">
    <location>
        <begin position="54"/>
        <end position="145"/>
    </location>
</feature>
<sequence>MAIDPSDPSKHADSQYTNTSARLAARLAIHTWNTHSQGWFAWAGDRVPKEGDILEVGAGTGQLWRDTDVTSGTRLTLTDFSPAMCDELRKIPGAKVEQTGAEKLPFVDESFDTVVANHMLYHVDSPDAALKEFHRVLKPRGTAVIALNGMDHLDELLGLGEKVGRPSTIRNQARITAENAQSYIAKYFQDVKSERFPGAFEVGTVQPVVDYLGSLGDEGLTKEQEGVVRDVVGAAIERDGVFRVKKNMVIFTARKV</sequence>
<dbReference type="InterPro" id="IPR013216">
    <property type="entry name" value="Methyltransf_11"/>
</dbReference>
<dbReference type="Gene3D" id="3.40.50.150">
    <property type="entry name" value="Vaccinia Virus protein VP39"/>
    <property type="match status" value="1"/>
</dbReference>
<keyword evidence="2" id="KW-0489">Methyltransferase</keyword>
<dbReference type="CDD" id="cd02440">
    <property type="entry name" value="AdoMet_MTases"/>
    <property type="match status" value="1"/>
</dbReference>
<evidence type="ECO:0000313" key="3">
    <source>
        <dbReference type="Proteomes" id="UP000481861"/>
    </source>
</evidence>
<keyword evidence="2" id="KW-0808">Transferase</keyword>
<dbReference type="PANTHER" id="PTHR42912">
    <property type="entry name" value="METHYLTRANSFERASE"/>
    <property type="match status" value="1"/>
</dbReference>